<keyword evidence="2" id="KW-1185">Reference proteome</keyword>
<dbReference type="Pfam" id="PF13177">
    <property type="entry name" value="DNA_pol3_delta2"/>
    <property type="match status" value="1"/>
</dbReference>
<accession>A0ABY5PGX7</accession>
<dbReference type="Proteomes" id="UP001058860">
    <property type="component" value="Chromosome"/>
</dbReference>
<name>A0ABY5PGX7_9ACTN</name>
<proteinExistence type="predicted"/>
<dbReference type="Gene3D" id="3.40.50.300">
    <property type="entry name" value="P-loop containing nucleotide triphosphate hydrolases"/>
    <property type="match status" value="1"/>
</dbReference>
<organism evidence="1 2">
    <name type="scientific">Svornostia abyssi</name>
    <dbReference type="NCBI Taxonomy" id="2898438"/>
    <lineage>
        <taxon>Bacteria</taxon>
        <taxon>Bacillati</taxon>
        <taxon>Actinomycetota</taxon>
        <taxon>Thermoleophilia</taxon>
        <taxon>Solirubrobacterales</taxon>
        <taxon>Baekduiaceae</taxon>
        <taxon>Svornostia</taxon>
    </lineage>
</organism>
<dbReference type="InterPro" id="IPR050238">
    <property type="entry name" value="DNA_Rep/Repair_Clamp_Loader"/>
</dbReference>
<dbReference type="PANTHER" id="PTHR11669">
    <property type="entry name" value="REPLICATION FACTOR C / DNA POLYMERASE III GAMMA-TAU SUBUNIT"/>
    <property type="match status" value="1"/>
</dbReference>
<dbReference type="SUPFAM" id="SSF52540">
    <property type="entry name" value="P-loop containing nucleoside triphosphate hydrolases"/>
    <property type="match status" value="1"/>
</dbReference>
<dbReference type="EMBL" id="CP088295">
    <property type="protein sequence ID" value="UUY03918.1"/>
    <property type="molecule type" value="Genomic_DNA"/>
</dbReference>
<evidence type="ECO:0000313" key="1">
    <source>
        <dbReference type="EMBL" id="UUY03918.1"/>
    </source>
</evidence>
<reference evidence="2" key="1">
    <citation type="submission" date="2021-11" db="EMBL/GenBank/DDBJ databases">
        <title>Cultivation dependent microbiological survey of springs from the worlds oldest radium mine currently devoted to the extraction of radon-saturated water.</title>
        <authorList>
            <person name="Kapinusova G."/>
            <person name="Smrhova T."/>
            <person name="Strejcek M."/>
            <person name="Suman J."/>
            <person name="Jani K."/>
            <person name="Pajer P."/>
            <person name="Uhlik O."/>
        </authorList>
    </citation>
    <scope>NUCLEOTIDE SEQUENCE [LARGE SCALE GENOMIC DNA]</scope>
    <source>
        <strain evidence="2">J379</strain>
    </source>
</reference>
<evidence type="ECO:0000313" key="2">
    <source>
        <dbReference type="Proteomes" id="UP001058860"/>
    </source>
</evidence>
<dbReference type="RefSeq" id="WP_353864417.1">
    <property type="nucleotide sequence ID" value="NZ_CP088295.1"/>
</dbReference>
<evidence type="ECO:0008006" key="3">
    <source>
        <dbReference type="Google" id="ProtNLM"/>
    </source>
</evidence>
<gene>
    <name evidence="1" type="ORF">LRS13_25260</name>
</gene>
<sequence>MLSGTERHPHAAAVLGAVFSDAGPAHPPSHAYLFHGPAGSGKRAVARAFAAALLSDGLGATEAQAVAARVEHGAHPDLTWVKPKSAAGILVGDIDEAVVAAATRTPFEARRRVFVIEAADELNDQAANRMLKTLEEPPSFAHLLLLSSRPGDVLPTIRSRCQDVRFDAPPVEELARFVGTRGVPPETADACARLALGDGERALALALGSGPALRAASENLARAALRDQLAGAPWLALLDPAKATGEEAGAAALEGLDEELELVPKKDQKRVKREREEGATRAQRRARTAALDHGLQLVGLWYRDVACVADGAEDLVHHSDRLPALREDAEGRTGHRLRAALVHVEDTRASLQLNPNEELAIEAMTLRVARELA</sequence>
<dbReference type="PANTHER" id="PTHR11669:SF8">
    <property type="entry name" value="DNA POLYMERASE III SUBUNIT DELTA"/>
    <property type="match status" value="1"/>
</dbReference>
<dbReference type="InterPro" id="IPR027417">
    <property type="entry name" value="P-loop_NTPase"/>
</dbReference>
<protein>
    <recommendedName>
        <fullName evidence="3">DNA polymerase III subunit delta</fullName>
    </recommendedName>
</protein>